<name>A0A6F9DII3_9ASCI</name>
<protein>
    <submittedName>
        <fullName evidence="1">Uncharacterized protein LOC108949781</fullName>
    </submittedName>
</protein>
<reference evidence="1" key="1">
    <citation type="submission" date="2020-04" db="EMBL/GenBank/DDBJ databases">
        <authorList>
            <person name="Neveu A P."/>
        </authorList>
    </citation>
    <scope>NUCLEOTIDE SEQUENCE</scope>
    <source>
        <tissue evidence="1">Whole embryo</tissue>
    </source>
</reference>
<dbReference type="EMBL" id="LR787405">
    <property type="protein sequence ID" value="CAB3263267.1"/>
    <property type="molecule type" value="mRNA"/>
</dbReference>
<gene>
    <name evidence="1" type="primary">LOC108949781-004</name>
</gene>
<proteinExistence type="evidence at transcript level"/>
<dbReference type="AlphaFoldDB" id="A0A6F9DII3"/>
<sequence>MKNFVCVRFIRGSKSDIVCKQWMITETRCRWPQNDQNVREMVKNKVLSEENWKVFSCEILCQSNSYDRCLKKAYTTEELNDSSEDDGSTSTQIPTLQRENAIAPKRIFLSPQHPAPRKRAKVDDLTNLSNICWELNIIRTDVANVLNAVKSNKVMIEDALAYIKSLKQVEHQKETTWTAFQPASSEEELSQILNNFQDFQNIGRKIDRGMLRATVRAFMRCFMTRPLAMTYSWSGLGSQRKATKKPFSGSQLDDVLRKCLQFTSHQSASSQEVVNDIKTVLSGAADWDGGRNLRKGEKDNKTCEGADVSSDDTIKYVSSEDTDSD</sequence>
<evidence type="ECO:0000313" key="1">
    <source>
        <dbReference type="EMBL" id="CAB3263267.1"/>
    </source>
</evidence>
<organism evidence="1">
    <name type="scientific">Phallusia mammillata</name>
    <dbReference type="NCBI Taxonomy" id="59560"/>
    <lineage>
        <taxon>Eukaryota</taxon>
        <taxon>Metazoa</taxon>
        <taxon>Chordata</taxon>
        <taxon>Tunicata</taxon>
        <taxon>Ascidiacea</taxon>
        <taxon>Phlebobranchia</taxon>
        <taxon>Ascidiidae</taxon>
        <taxon>Phallusia</taxon>
    </lineage>
</organism>
<accession>A0A6F9DII3</accession>